<dbReference type="eggNOG" id="COG3209">
    <property type="taxonomic scope" value="Bacteria"/>
</dbReference>
<dbReference type="EMBL" id="CP000302">
    <property type="protein sequence ID" value="ABE55724.1"/>
    <property type="molecule type" value="Genomic_DNA"/>
</dbReference>
<dbReference type="STRING" id="318161.Sden_2444"/>
<feature type="signal peptide" evidence="1">
    <location>
        <begin position="1"/>
        <end position="21"/>
    </location>
</feature>
<dbReference type="Gene3D" id="2.180.10.10">
    <property type="entry name" value="RHS repeat-associated core"/>
    <property type="match status" value="1"/>
</dbReference>
<dbReference type="HOGENOM" id="CLU_027199_0_0_6"/>
<keyword evidence="3" id="KW-1185">Reference proteome</keyword>
<proteinExistence type="predicted"/>
<evidence type="ECO:0000256" key="1">
    <source>
        <dbReference type="SAM" id="SignalP"/>
    </source>
</evidence>
<dbReference type="AlphaFoldDB" id="Q12LF2"/>
<dbReference type="InterPro" id="IPR006530">
    <property type="entry name" value="YD"/>
</dbReference>
<dbReference type="RefSeq" id="WP_011496875.1">
    <property type="nucleotide sequence ID" value="NC_007954.1"/>
</dbReference>
<dbReference type="NCBIfam" id="TIGR01643">
    <property type="entry name" value="YD_repeat_2x"/>
    <property type="match status" value="1"/>
</dbReference>
<dbReference type="KEGG" id="sdn:Sden_2444"/>
<reference evidence="2 3" key="1">
    <citation type="submission" date="2006-03" db="EMBL/GenBank/DDBJ databases">
        <title>Complete sequence of Shewanella denitrificans OS217.</title>
        <authorList>
            <consortium name="US DOE Joint Genome Institute"/>
            <person name="Copeland A."/>
            <person name="Lucas S."/>
            <person name="Lapidus A."/>
            <person name="Barry K."/>
            <person name="Detter J.C."/>
            <person name="Glavina del Rio T."/>
            <person name="Hammon N."/>
            <person name="Israni S."/>
            <person name="Dalin E."/>
            <person name="Tice H."/>
            <person name="Pitluck S."/>
            <person name="Brettin T."/>
            <person name="Bruce D."/>
            <person name="Han C."/>
            <person name="Tapia R."/>
            <person name="Gilna P."/>
            <person name="Kiss H."/>
            <person name="Schmutz J."/>
            <person name="Larimer F."/>
            <person name="Land M."/>
            <person name="Hauser L."/>
            <person name="Kyrpides N."/>
            <person name="Lykidis A."/>
            <person name="Richardson P."/>
        </authorList>
    </citation>
    <scope>NUCLEOTIDE SEQUENCE [LARGE SCALE GENOMIC DNA]</scope>
    <source>
        <strain evidence="3">OS217 / ATCC BAA-1090 / DSM 15013</strain>
    </source>
</reference>
<organism evidence="2 3">
    <name type="scientific">Shewanella denitrificans (strain OS217 / ATCC BAA-1090 / DSM 15013)</name>
    <dbReference type="NCBI Taxonomy" id="318161"/>
    <lineage>
        <taxon>Bacteria</taxon>
        <taxon>Pseudomonadati</taxon>
        <taxon>Pseudomonadota</taxon>
        <taxon>Gammaproteobacteria</taxon>
        <taxon>Alteromonadales</taxon>
        <taxon>Shewanellaceae</taxon>
        <taxon>Shewanella</taxon>
    </lineage>
</organism>
<feature type="chain" id="PRO_5004181236" evidence="1">
    <location>
        <begin position="22"/>
        <end position="661"/>
    </location>
</feature>
<sequence length="661" mass="75202">MKLINTFFFIFAVCFSNNTLAINDRPMGYPEGAHWVLPGSHSTTKIMCKGETIAWQTPLKDYYGDKSTCIELLYANFYYKAPDTYGHPNSPATLHSCAYIHSQYEMDYIDCSFSYYGWVQNSIWTGDGQYQDKGGRWIRLARGGNLRNVSTRKCAPDEHPDYQEEFDFDGDGLVDRCYNPADKKVCTFPYLFDMKSSECTAYCPPSSPKLNPLTGQCESEGPKQCEMKAGNPVVIATGEKVQVEEPDYKNNKAFPIVFTRNYRSLRSPDAKPNISALYNKAIQLDFNSWTKYIQPQNYQGIDSQYSDLTSTTWTHNITGYIPPNSGHKQWRHSYQKRIYWAGNQATLMQPTGADLQFVKMGEHYVSTQSTGLALTPVKRDGIQTGWQIRFQNKPNEIYDLNGRLVKIQQSATLYQTLSYDGSNNLSHIIHSLGGGISLTYNSVGQLTQLAAFPDDVKINYLYDNKGNLLFTTAAPRQYHYEDKRYPYALTGITNERGKRYVTWKYDNSGRVVENVKADNQQRFVFSYNGELSTTVTNPLGKKTTYHFSTDTGDKRYTRIVGEASNNCVATNQTYSYYATTDKQGLVHQQTDWNGNITEFDYNSRGLVTKEIRGVGTDEAVIITTEWHPFQPWPIKITAGNEVTEYRYDESGNVVSQTHSAK</sequence>
<keyword evidence="1" id="KW-0732">Signal</keyword>
<dbReference type="Proteomes" id="UP000001982">
    <property type="component" value="Chromosome"/>
</dbReference>
<accession>Q12LF2</accession>
<protein>
    <submittedName>
        <fullName evidence="2">Rhs family protein-like protein</fullName>
    </submittedName>
</protein>
<evidence type="ECO:0000313" key="3">
    <source>
        <dbReference type="Proteomes" id="UP000001982"/>
    </source>
</evidence>
<evidence type="ECO:0000313" key="2">
    <source>
        <dbReference type="EMBL" id="ABE55724.1"/>
    </source>
</evidence>
<name>Q12LF2_SHEDO</name>
<gene>
    <name evidence="2" type="ordered locus">Sden_2444</name>
</gene>